<sequence length="1030" mass="115899">MDPTRLSVQPAAVGTKGRAIQQAKEMQDIVAERAKRSGDEPPPYDFYELIGKGAYGRVFKGKNRNSGGLVAIKIIDIDTVDYEEMTTKNLSETLKEINILQQLRDSRARPYVNIIEEARSVHNELWIVSEYASGGSVNTLMKPTMSAKTPGLPEKFIIPIARELALGLKYVHEAGVLHRDLKCNNILILEDGRVQLCDFGVSGTLEPDKSKRSTIVGTPYWMAPELQNEWIKDAHPQSRVRPNDILYGSEVDIWAYGCTVYEMAEGFPPFHKTSQWDLPDTGVPVLEDERHSDALKEFISFILQPNPQDRPTPDEILEHPFLKDSTKMFPTVILVKLVEDYYKWEHEGGARASLFNPYGAQAPDPLAPEVEGEDDDWTFSTSDEFENRLSRAFGDPFTSTPGQNFLAMAMPPPDVEDRFAQLQATFREEQIDRGKERLNRLFDINSSPYRYSGIDPTGNGRPPSDLILRDFNPGAPNRETVIDLDFAAPTVADVPSIDLGEVPTLKANRMQKLIREMELEDQQEEEERLKQEQNDQFNKRATRDWKFPMANEDSNRRTQDWTFPSASEDSNRQTQDWKYPTMPDQANRRTQDWTFPTLPEEPNQGNARQSRQTREFAFPPKQNRVTREWTFDAAIAEANANNPRTSRRATKDWKFPSMNEPPPLNNRKTRDFKFPMGGLDENEPDYPQPFASSPTIEPSFRPNLRHATTAPIGTFDEYPRAINSAPESPVRTSMIDLDDAMVDDYRPGTSGSASTVAYSAATEQMNDNPFNLEDQVQLTETSNRTSYHMKSQSEPNHAIPGLLTPQTLDEQGQPMNADPHHARGLSSVSQMQTQLKPPTQNVPPSYHRANQRSQQIDFAWSHAAVYGLSLNSDDSPPLSVITDASAEDEDVDEAWDALEKLILARSRYPRSRRAGSREEHPTSSDPEDGLVNNTYDDLPRPIRVSVGPNGKPLVDFPIPRGPAPEALLGVSGDPVALQDALWKSSLELRDGVRASRDLLKAMRLEDVKPLEGLSEEDGIGDGASTIRVNR</sequence>
<dbReference type="PROSITE" id="PS50011">
    <property type="entry name" value="PROTEIN_KINASE_DOM"/>
    <property type="match status" value="1"/>
</dbReference>
<feature type="compositionally biased region" description="Basic and acidic residues" evidence="11">
    <location>
        <begin position="527"/>
        <end position="546"/>
    </location>
</feature>
<keyword evidence="3" id="KW-0723">Serine/threonine-protein kinase</keyword>
<dbReference type="PROSITE" id="PS00108">
    <property type="entry name" value="PROTEIN_KINASE_ST"/>
    <property type="match status" value="1"/>
</dbReference>
<dbReference type="GO" id="GO:0004674">
    <property type="term" value="F:protein serine/threonine kinase activity"/>
    <property type="evidence" value="ECO:0007669"/>
    <property type="project" value="UniProtKB-KW"/>
</dbReference>
<evidence type="ECO:0000256" key="4">
    <source>
        <dbReference type="ARBA" id="ARBA00022679"/>
    </source>
</evidence>
<feature type="domain" description="Protein kinase" evidence="12">
    <location>
        <begin position="44"/>
        <end position="322"/>
    </location>
</feature>
<dbReference type="Proteomes" id="UP000800036">
    <property type="component" value="Unassembled WGS sequence"/>
</dbReference>
<evidence type="ECO:0000256" key="2">
    <source>
        <dbReference type="ARBA" id="ARBA00012513"/>
    </source>
</evidence>
<feature type="region of interest" description="Disordered" evidence="11">
    <location>
        <begin position="909"/>
        <end position="942"/>
    </location>
</feature>
<name>A0A6A5VHG0_9PLEO</name>
<feature type="region of interest" description="Disordered" evidence="11">
    <location>
        <begin position="522"/>
        <end position="614"/>
    </location>
</feature>
<dbReference type="PANTHER" id="PTHR48012:SF10">
    <property type="entry name" value="FI20177P1"/>
    <property type="match status" value="1"/>
</dbReference>
<evidence type="ECO:0000256" key="3">
    <source>
        <dbReference type="ARBA" id="ARBA00022527"/>
    </source>
</evidence>
<dbReference type="GO" id="GO:0005737">
    <property type="term" value="C:cytoplasm"/>
    <property type="evidence" value="ECO:0007669"/>
    <property type="project" value="TreeGrafter"/>
</dbReference>
<dbReference type="GO" id="GO:0005524">
    <property type="term" value="F:ATP binding"/>
    <property type="evidence" value="ECO:0007669"/>
    <property type="project" value="UniProtKB-UniRule"/>
</dbReference>
<evidence type="ECO:0000256" key="1">
    <source>
        <dbReference type="ARBA" id="ARBA00008874"/>
    </source>
</evidence>
<comment type="catalytic activity">
    <reaction evidence="9">
        <text>L-seryl-[protein] + ATP = O-phospho-L-seryl-[protein] + ADP + H(+)</text>
        <dbReference type="Rhea" id="RHEA:17989"/>
        <dbReference type="Rhea" id="RHEA-COMP:9863"/>
        <dbReference type="Rhea" id="RHEA-COMP:11604"/>
        <dbReference type="ChEBI" id="CHEBI:15378"/>
        <dbReference type="ChEBI" id="CHEBI:29999"/>
        <dbReference type="ChEBI" id="CHEBI:30616"/>
        <dbReference type="ChEBI" id="CHEBI:83421"/>
        <dbReference type="ChEBI" id="CHEBI:456216"/>
        <dbReference type="EC" id="2.7.11.1"/>
    </reaction>
</comment>
<feature type="binding site" evidence="10">
    <location>
        <position position="73"/>
    </location>
    <ligand>
        <name>ATP</name>
        <dbReference type="ChEBI" id="CHEBI:30616"/>
    </ligand>
</feature>
<dbReference type="SUPFAM" id="SSF56112">
    <property type="entry name" value="Protein kinase-like (PK-like)"/>
    <property type="match status" value="1"/>
</dbReference>
<feature type="compositionally biased region" description="Polar residues" evidence="11">
    <location>
        <begin position="804"/>
        <end position="814"/>
    </location>
</feature>
<dbReference type="EMBL" id="ML976669">
    <property type="protein sequence ID" value="KAF1975849.1"/>
    <property type="molecule type" value="Genomic_DNA"/>
</dbReference>
<dbReference type="PROSITE" id="PS00107">
    <property type="entry name" value="PROTEIN_KINASE_ATP"/>
    <property type="match status" value="1"/>
</dbReference>
<gene>
    <name evidence="13" type="ORF">BU23DRAFT_68915</name>
</gene>
<keyword evidence="5 10" id="KW-0547">Nucleotide-binding</keyword>
<reference evidence="13" key="1">
    <citation type="journal article" date="2020" name="Stud. Mycol.">
        <title>101 Dothideomycetes genomes: a test case for predicting lifestyles and emergence of pathogens.</title>
        <authorList>
            <person name="Haridas S."/>
            <person name="Albert R."/>
            <person name="Binder M."/>
            <person name="Bloem J."/>
            <person name="Labutti K."/>
            <person name="Salamov A."/>
            <person name="Andreopoulos B."/>
            <person name="Baker S."/>
            <person name="Barry K."/>
            <person name="Bills G."/>
            <person name="Bluhm B."/>
            <person name="Cannon C."/>
            <person name="Castanera R."/>
            <person name="Culley D."/>
            <person name="Daum C."/>
            <person name="Ezra D."/>
            <person name="Gonzalez J."/>
            <person name="Henrissat B."/>
            <person name="Kuo A."/>
            <person name="Liang C."/>
            <person name="Lipzen A."/>
            <person name="Lutzoni F."/>
            <person name="Magnuson J."/>
            <person name="Mondo S."/>
            <person name="Nolan M."/>
            <person name="Ohm R."/>
            <person name="Pangilinan J."/>
            <person name="Park H.-J."/>
            <person name="Ramirez L."/>
            <person name="Alfaro M."/>
            <person name="Sun H."/>
            <person name="Tritt A."/>
            <person name="Yoshinaga Y."/>
            <person name="Zwiers L.-H."/>
            <person name="Turgeon B."/>
            <person name="Goodwin S."/>
            <person name="Spatafora J."/>
            <person name="Crous P."/>
            <person name="Grigoriev I."/>
        </authorList>
    </citation>
    <scope>NUCLEOTIDE SEQUENCE</scope>
    <source>
        <strain evidence="13">CBS 107.79</strain>
    </source>
</reference>
<feature type="compositionally biased region" description="Polar residues" evidence="11">
    <location>
        <begin position="560"/>
        <end position="576"/>
    </location>
</feature>
<protein>
    <recommendedName>
        <fullName evidence="2">non-specific serine/threonine protein kinase</fullName>
        <ecNumber evidence="2">2.7.11.1</ecNumber>
    </recommendedName>
</protein>
<evidence type="ECO:0000256" key="10">
    <source>
        <dbReference type="PROSITE-ProRule" id="PRU10141"/>
    </source>
</evidence>
<evidence type="ECO:0000256" key="11">
    <source>
        <dbReference type="SAM" id="MobiDB-lite"/>
    </source>
</evidence>
<keyword evidence="7 10" id="KW-0067">ATP-binding</keyword>
<dbReference type="EC" id="2.7.11.1" evidence="2"/>
<feature type="compositionally biased region" description="Polar residues" evidence="11">
    <location>
        <begin position="780"/>
        <end position="795"/>
    </location>
</feature>
<feature type="compositionally biased region" description="Polar residues" evidence="11">
    <location>
        <begin position="826"/>
        <end position="843"/>
    </location>
</feature>
<dbReference type="AlphaFoldDB" id="A0A6A5VHG0"/>
<feature type="region of interest" description="Disordered" evidence="11">
    <location>
        <begin position="780"/>
        <end position="850"/>
    </location>
</feature>
<evidence type="ECO:0000256" key="9">
    <source>
        <dbReference type="ARBA" id="ARBA00048679"/>
    </source>
</evidence>
<dbReference type="SMART" id="SM00220">
    <property type="entry name" value="S_TKc"/>
    <property type="match status" value="1"/>
</dbReference>
<feature type="region of interest" description="Disordered" evidence="11">
    <location>
        <begin position="642"/>
        <end position="669"/>
    </location>
</feature>
<evidence type="ECO:0000256" key="6">
    <source>
        <dbReference type="ARBA" id="ARBA00022777"/>
    </source>
</evidence>
<evidence type="ECO:0000313" key="13">
    <source>
        <dbReference type="EMBL" id="KAF1975849.1"/>
    </source>
</evidence>
<dbReference type="InterPro" id="IPR008271">
    <property type="entry name" value="Ser/Thr_kinase_AS"/>
</dbReference>
<keyword evidence="4" id="KW-0808">Transferase</keyword>
<evidence type="ECO:0000256" key="8">
    <source>
        <dbReference type="ARBA" id="ARBA00047899"/>
    </source>
</evidence>
<comment type="similarity">
    <text evidence="1">Belongs to the protein kinase superfamily. STE Ser/Thr protein kinase family. STE20 subfamily.</text>
</comment>
<accession>A0A6A5VHG0</accession>
<organism evidence="13 14">
    <name type="scientific">Bimuria novae-zelandiae CBS 107.79</name>
    <dbReference type="NCBI Taxonomy" id="1447943"/>
    <lineage>
        <taxon>Eukaryota</taxon>
        <taxon>Fungi</taxon>
        <taxon>Dikarya</taxon>
        <taxon>Ascomycota</taxon>
        <taxon>Pezizomycotina</taxon>
        <taxon>Dothideomycetes</taxon>
        <taxon>Pleosporomycetidae</taxon>
        <taxon>Pleosporales</taxon>
        <taxon>Massarineae</taxon>
        <taxon>Didymosphaeriaceae</taxon>
        <taxon>Bimuria</taxon>
    </lineage>
</organism>
<dbReference type="InterPro" id="IPR011009">
    <property type="entry name" value="Kinase-like_dom_sf"/>
</dbReference>
<dbReference type="Pfam" id="PF00069">
    <property type="entry name" value="Pkinase"/>
    <property type="match status" value="1"/>
</dbReference>
<dbReference type="InterPro" id="IPR017441">
    <property type="entry name" value="Protein_kinase_ATP_BS"/>
</dbReference>
<evidence type="ECO:0000256" key="7">
    <source>
        <dbReference type="ARBA" id="ARBA00022840"/>
    </source>
</evidence>
<dbReference type="Gene3D" id="1.10.510.10">
    <property type="entry name" value="Transferase(Phosphotransferase) domain 1"/>
    <property type="match status" value="1"/>
</dbReference>
<dbReference type="OrthoDB" id="248923at2759"/>
<dbReference type="InterPro" id="IPR000719">
    <property type="entry name" value="Prot_kinase_dom"/>
</dbReference>
<keyword evidence="14" id="KW-1185">Reference proteome</keyword>
<evidence type="ECO:0000256" key="5">
    <source>
        <dbReference type="ARBA" id="ARBA00022741"/>
    </source>
</evidence>
<dbReference type="PANTHER" id="PTHR48012">
    <property type="entry name" value="STERILE20-LIKE KINASE, ISOFORM B-RELATED"/>
    <property type="match status" value="1"/>
</dbReference>
<comment type="catalytic activity">
    <reaction evidence="8">
        <text>L-threonyl-[protein] + ATP = O-phospho-L-threonyl-[protein] + ADP + H(+)</text>
        <dbReference type="Rhea" id="RHEA:46608"/>
        <dbReference type="Rhea" id="RHEA-COMP:11060"/>
        <dbReference type="Rhea" id="RHEA-COMP:11605"/>
        <dbReference type="ChEBI" id="CHEBI:15378"/>
        <dbReference type="ChEBI" id="CHEBI:30013"/>
        <dbReference type="ChEBI" id="CHEBI:30616"/>
        <dbReference type="ChEBI" id="CHEBI:61977"/>
        <dbReference type="ChEBI" id="CHEBI:456216"/>
        <dbReference type="EC" id="2.7.11.1"/>
    </reaction>
</comment>
<evidence type="ECO:0000259" key="12">
    <source>
        <dbReference type="PROSITE" id="PS50011"/>
    </source>
</evidence>
<proteinExistence type="inferred from homology"/>
<keyword evidence="6 13" id="KW-0418">Kinase</keyword>
<evidence type="ECO:0000313" key="14">
    <source>
        <dbReference type="Proteomes" id="UP000800036"/>
    </source>
</evidence>
<dbReference type="InterPro" id="IPR050629">
    <property type="entry name" value="STE20/SPS1-PAK"/>
</dbReference>